<reference evidence="1 2" key="1">
    <citation type="submission" date="2023-07" db="EMBL/GenBank/DDBJ databases">
        <title>Functional and genomic diversity of the sorghum phyllosphere microbiome.</title>
        <authorList>
            <person name="Shade A."/>
        </authorList>
    </citation>
    <scope>NUCLEOTIDE SEQUENCE [LARGE SCALE GENOMIC DNA]</scope>
    <source>
        <strain evidence="1 2">SORGH_AS_1064</strain>
    </source>
</reference>
<proteinExistence type="predicted"/>
<protein>
    <submittedName>
        <fullName evidence="1">Uncharacterized protein</fullName>
    </submittedName>
</protein>
<accession>A0ABU0THV2</accession>
<dbReference type="Proteomes" id="UP001225072">
    <property type="component" value="Unassembled WGS sequence"/>
</dbReference>
<evidence type="ECO:0000313" key="1">
    <source>
        <dbReference type="EMBL" id="MDQ1096627.1"/>
    </source>
</evidence>
<dbReference type="EMBL" id="JAUTAL010000001">
    <property type="protein sequence ID" value="MDQ1096627.1"/>
    <property type="molecule type" value="Genomic_DNA"/>
</dbReference>
<organism evidence="1 2">
    <name type="scientific">Chryseobacterium camelliae</name>
    <dbReference type="NCBI Taxonomy" id="1265445"/>
    <lineage>
        <taxon>Bacteria</taxon>
        <taxon>Pseudomonadati</taxon>
        <taxon>Bacteroidota</taxon>
        <taxon>Flavobacteriia</taxon>
        <taxon>Flavobacteriales</taxon>
        <taxon>Weeksellaceae</taxon>
        <taxon>Chryseobacterium group</taxon>
        <taxon>Chryseobacterium</taxon>
    </lineage>
</organism>
<gene>
    <name evidence="1" type="ORF">QE404_001774</name>
</gene>
<evidence type="ECO:0000313" key="2">
    <source>
        <dbReference type="Proteomes" id="UP001225072"/>
    </source>
</evidence>
<dbReference type="RefSeq" id="WP_307449311.1">
    <property type="nucleotide sequence ID" value="NZ_JAUTAL010000001.1"/>
</dbReference>
<comment type="caution">
    <text evidence="1">The sequence shown here is derived from an EMBL/GenBank/DDBJ whole genome shotgun (WGS) entry which is preliminary data.</text>
</comment>
<sequence length="74" mass="8357">MRKLYLSLFAGHINVQSRKIAFIGQSDVYNSNIPTASDGLTYDDDRAAAVWFMETFLPSHSGNISGSYFSFQDW</sequence>
<name>A0ABU0THV2_9FLAO</name>
<keyword evidence="2" id="KW-1185">Reference proteome</keyword>